<evidence type="ECO:0000313" key="7">
    <source>
        <dbReference type="EMBL" id="MDN3579132.1"/>
    </source>
</evidence>
<evidence type="ECO:0000313" key="8">
    <source>
        <dbReference type="Proteomes" id="UP001180081"/>
    </source>
</evidence>
<dbReference type="InterPro" id="IPR017847">
    <property type="entry name" value="T6SS_RhsGE_Vgr_subset"/>
</dbReference>
<feature type="domain" description="Gp5/Type VI secretion system Vgr C-terminal trimerisation" evidence="6">
    <location>
        <begin position="263"/>
        <end position="376"/>
    </location>
</feature>
<dbReference type="Pfam" id="PF04717">
    <property type="entry name" value="Phage_base_V"/>
    <property type="match status" value="1"/>
</dbReference>
<dbReference type="NCBIfam" id="TIGR01646">
    <property type="entry name" value="vgr_GE"/>
    <property type="match status" value="1"/>
</dbReference>
<feature type="domain" description="Gp5/Type VI secretion system Vgr protein OB-fold" evidence="5">
    <location>
        <begin position="178"/>
        <end position="246"/>
    </location>
</feature>
<dbReference type="PANTHER" id="PTHR32305:SF15">
    <property type="entry name" value="PROTEIN RHSA-RELATED"/>
    <property type="match status" value="1"/>
</dbReference>
<dbReference type="NCBIfam" id="TIGR03361">
    <property type="entry name" value="VI_Rhs_Vgr"/>
    <property type="match status" value="1"/>
</dbReference>
<dbReference type="Gene3D" id="2.40.50.230">
    <property type="entry name" value="Gp5 N-terminal domain"/>
    <property type="match status" value="1"/>
</dbReference>
<proteinExistence type="inferred from homology"/>
<feature type="compositionally biased region" description="Basic and acidic residues" evidence="4">
    <location>
        <begin position="355"/>
        <end position="370"/>
    </location>
</feature>
<evidence type="ECO:0000256" key="4">
    <source>
        <dbReference type="SAM" id="MobiDB-lite"/>
    </source>
</evidence>
<evidence type="ECO:0000259" key="5">
    <source>
        <dbReference type="Pfam" id="PF04717"/>
    </source>
</evidence>
<organism evidence="7 8">
    <name type="scientific">Chitinimonas viridis</name>
    <dbReference type="NCBI Taxonomy" id="664880"/>
    <lineage>
        <taxon>Bacteria</taxon>
        <taxon>Pseudomonadati</taxon>
        <taxon>Pseudomonadota</taxon>
        <taxon>Betaproteobacteria</taxon>
        <taxon>Neisseriales</taxon>
        <taxon>Chitinibacteraceae</taxon>
        <taxon>Chitinimonas</taxon>
    </lineage>
</organism>
<dbReference type="EMBL" id="JAUFPU010000020">
    <property type="protein sequence ID" value="MDN3579132.1"/>
    <property type="molecule type" value="Genomic_DNA"/>
</dbReference>
<dbReference type="Gene3D" id="2.30.110.50">
    <property type="match status" value="1"/>
</dbReference>
<dbReference type="Gene3D" id="4.10.220.110">
    <property type="match status" value="1"/>
</dbReference>
<accession>A0ABT8BBK8</accession>
<protein>
    <submittedName>
        <fullName evidence="7">Type VI secretion system tip protein TssI/VgrG</fullName>
    </submittedName>
</protein>
<dbReference type="SUPFAM" id="SSF69255">
    <property type="entry name" value="gp5 N-terminal domain-like"/>
    <property type="match status" value="1"/>
</dbReference>
<comment type="similarity">
    <text evidence="2">Belongs to the VgrG protein family.</text>
</comment>
<dbReference type="SUPFAM" id="SSF69349">
    <property type="entry name" value="Phage fibre proteins"/>
    <property type="match status" value="1"/>
</dbReference>
<reference evidence="7" key="2">
    <citation type="submission" date="2023-06" db="EMBL/GenBank/DDBJ databases">
        <authorList>
            <person name="Lucena T."/>
            <person name="Sun Q."/>
        </authorList>
    </citation>
    <scope>NUCLEOTIDE SEQUENCE</scope>
    <source>
        <strain evidence="7">CECT 7703</strain>
    </source>
</reference>
<evidence type="ECO:0000256" key="3">
    <source>
        <dbReference type="ARBA" id="ARBA00022525"/>
    </source>
</evidence>
<dbReference type="Pfam" id="PF22178">
    <property type="entry name" value="Gp5_trimer_C"/>
    <property type="match status" value="1"/>
</dbReference>
<evidence type="ECO:0000259" key="6">
    <source>
        <dbReference type="Pfam" id="PF22178"/>
    </source>
</evidence>
<dbReference type="PANTHER" id="PTHR32305">
    <property type="match status" value="1"/>
</dbReference>
<dbReference type="InterPro" id="IPR050708">
    <property type="entry name" value="T6SS_VgrG/RHS"/>
</dbReference>
<evidence type="ECO:0000256" key="1">
    <source>
        <dbReference type="ARBA" id="ARBA00004613"/>
    </source>
</evidence>
<name>A0ABT8BBK8_9NEIS</name>
<keyword evidence="3" id="KW-0964">Secreted</keyword>
<feature type="non-terminal residue" evidence="7">
    <location>
        <position position="380"/>
    </location>
</feature>
<dbReference type="InterPro" id="IPR037026">
    <property type="entry name" value="Vgr_OB-fold_dom_sf"/>
</dbReference>
<gene>
    <name evidence="7" type="primary">tssI</name>
    <name evidence="7" type="ORF">QWZ03_20390</name>
</gene>
<comment type="caution">
    <text evidence="7">The sequence shown here is derived from an EMBL/GenBank/DDBJ whole genome shotgun (WGS) entry which is preliminary data.</text>
</comment>
<dbReference type="Proteomes" id="UP001180081">
    <property type="component" value="Unassembled WGS sequence"/>
</dbReference>
<dbReference type="InterPro" id="IPR054030">
    <property type="entry name" value="Gp5_Vgr_C"/>
</dbReference>
<dbReference type="SUPFAM" id="SSF69279">
    <property type="entry name" value="Phage tail proteins"/>
    <property type="match status" value="1"/>
</dbReference>
<feature type="region of interest" description="Disordered" evidence="4">
    <location>
        <begin position="355"/>
        <end position="380"/>
    </location>
</feature>
<evidence type="ECO:0000256" key="2">
    <source>
        <dbReference type="ARBA" id="ARBA00005558"/>
    </source>
</evidence>
<dbReference type="InterPro" id="IPR006533">
    <property type="entry name" value="T6SS_Vgr_RhsGE"/>
</dbReference>
<dbReference type="Pfam" id="PF05954">
    <property type="entry name" value="Phage_GPD"/>
    <property type="match status" value="1"/>
</dbReference>
<dbReference type="InterPro" id="IPR006531">
    <property type="entry name" value="Gp5/Vgr_OB"/>
</dbReference>
<sequence length="380" mass="43260">MTSDREHLEHWNYTKSVQPVDYVLTDYDFQKPRADLTVRSRVAREHGEARHEVFDYPGEYDNPAVGEHYVRVQLDAMQARQETVRGQGNVRGLPVGALFTLSDHPRGDQNREYLVTSAHLSWSEASYESGAGDWVCLCQIEALPSSLPFRPTRYTPRPFVQGPQTAVVVGPQGEEIYSDQYGRVKVQFHWDRRGQRNQHSSCWVRASQPWAGQNFGAMAVPRIGQEVVISFLEGDPDQPLITGRVYNAGQMPPWELPANQTQTGMLSRSTPGGSYDNANAIRFEDKKGAEELWLHAEKDQRIEVENDESHWVGHDRKKTVDNDETVLVKHDRTETVDNNETITVHNDRTERVDHNEKISIGDNRTEDVGKNETISIGENR</sequence>
<comment type="subcellular location">
    <subcellularLocation>
        <location evidence="1">Secreted</location>
    </subcellularLocation>
</comment>
<keyword evidence="8" id="KW-1185">Reference proteome</keyword>
<reference evidence="7" key="1">
    <citation type="journal article" date="2014" name="Int. J. Syst. Evol. Microbiol.">
        <title>Complete genome of a new Firmicutes species belonging to the dominant human colonic microbiota ('Ruminococcus bicirculans') reveals two chromosomes and a selective capacity to utilize plant glucans.</title>
        <authorList>
            <consortium name="NISC Comparative Sequencing Program"/>
            <person name="Wegmann U."/>
            <person name="Louis P."/>
            <person name="Goesmann A."/>
            <person name="Henrissat B."/>
            <person name="Duncan S.H."/>
            <person name="Flint H.J."/>
        </authorList>
    </citation>
    <scope>NUCLEOTIDE SEQUENCE</scope>
    <source>
        <strain evidence="7">CECT 7703</strain>
    </source>
</reference>
<dbReference type="RefSeq" id="WP_290334449.1">
    <property type="nucleotide sequence ID" value="NZ_JAUFPU010000020.1"/>
</dbReference>